<dbReference type="HOGENOM" id="CLU_101320_2_0_2"/>
<accession>C3MUY5</accession>
<dbReference type="Gene3D" id="3.30.70.1290">
    <property type="entry name" value="Transposase IS200-like"/>
    <property type="match status" value="1"/>
</dbReference>
<name>C3MUY5_SACI4</name>
<dbReference type="Pfam" id="PF01797">
    <property type="entry name" value="Y1_Tnp"/>
    <property type="match status" value="1"/>
</dbReference>
<dbReference type="NCBIfam" id="NF033573">
    <property type="entry name" value="transpos_IS200"/>
    <property type="match status" value="1"/>
</dbReference>
<dbReference type="GO" id="GO:0004803">
    <property type="term" value="F:transposase activity"/>
    <property type="evidence" value="ECO:0007669"/>
    <property type="project" value="InterPro"/>
</dbReference>
<dbReference type="SMART" id="SM01321">
    <property type="entry name" value="Y1_Tnp"/>
    <property type="match status" value="1"/>
</dbReference>
<dbReference type="EMBL" id="CP001400">
    <property type="protein sequence ID" value="ACP37348.1"/>
    <property type="molecule type" value="Genomic_DNA"/>
</dbReference>
<dbReference type="InterPro" id="IPR002686">
    <property type="entry name" value="Transposase_17"/>
</dbReference>
<sequence length="136" mass="16021">MEYKSTRHVKYLCNYHFVWIPKYRRGILIDEVAEYTKEVLKSIAEELGCEVIALEVMPDHIHLFVNCPPRYSPSYLANYFKGKSARLVLKKFPDLRKYTGGKLWTRSYFVSTAGNVSSETIKKYIEEQWGKENEKN</sequence>
<dbReference type="GeneID" id="84052215"/>
<proteinExistence type="predicted"/>
<organism evidence="2 3">
    <name type="scientific">Saccharolobus islandicus (strain M.14.25 / Kamchatka #1)</name>
    <name type="common">Sulfolobus islandicus</name>
    <dbReference type="NCBI Taxonomy" id="427317"/>
    <lineage>
        <taxon>Archaea</taxon>
        <taxon>Thermoproteota</taxon>
        <taxon>Thermoprotei</taxon>
        <taxon>Sulfolobales</taxon>
        <taxon>Sulfolobaceae</taxon>
        <taxon>Saccharolobus</taxon>
    </lineage>
</organism>
<dbReference type="InterPro" id="IPR036515">
    <property type="entry name" value="Transposase_17_sf"/>
</dbReference>
<dbReference type="PANTHER" id="PTHR33360">
    <property type="entry name" value="TRANSPOSASE FOR INSERTION SEQUENCE ELEMENT IS200"/>
    <property type="match status" value="1"/>
</dbReference>
<evidence type="ECO:0000313" key="3">
    <source>
        <dbReference type="Proteomes" id="UP000001350"/>
    </source>
</evidence>
<dbReference type="AlphaFoldDB" id="C3MUY5"/>
<reference evidence="2 3" key="1">
    <citation type="journal article" date="2009" name="Proc. Natl. Acad. Sci. U.S.A.">
        <title>Biogeography of the Sulfolobus islandicus pan-genome.</title>
        <authorList>
            <person name="Reno M.L."/>
            <person name="Held N.L."/>
            <person name="Fields C.J."/>
            <person name="Burke P.V."/>
            <person name="Whitaker R.J."/>
        </authorList>
    </citation>
    <scope>NUCLEOTIDE SEQUENCE [LARGE SCALE GENOMIC DNA]</scope>
    <source>
        <strain evidence="3">M.14.25 / Kamchatka #1</strain>
    </source>
</reference>
<dbReference type="GO" id="GO:0003677">
    <property type="term" value="F:DNA binding"/>
    <property type="evidence" value="ECO:0007669"/>
    <property type="project" value="InterPro"/>
</dbReference>
<dbReference type="KEGG" id="sia:M1425_0494"/>
<dbReference type="SUPFAM" id="SSF143422">
    <property type="entry name" value="Transposase IS200-like"/>
    <property type="match status" value="1"/>
</dbReference>
<evidence type="ECO:0000259" key="1">
    <source>
        <dbReference type="SMART" id="SM01321"/>
    </source>
</evidence>
<dbReference type="RefSeq" id="WP_012710625.1">
    <property type="nucleotide sequence ID" value="NC_012588.1"/>
</dbReference>
<evidence type="ECO:0000313" key="2">
    <source>
        <dbReference type="EMBL" id="ACP37348.1"/>
    </source>
</evidence>
<feature type="domain" description="Transposase IS200-like" evidence="1">
    <location>
        <begin position="10"/>
        <end position="128"/>
    </location>
</feature>
<dbReference type="Proteomes" id="UP000001350">
    <property type="component" value="Chromosome"/>
</dbReference>
<gene>
    <name evidence="2" type="ordered locus">M1425_0494</name>
</gene>
<dbReference type="GO" id="GO:0006313">
    <property type="term" value="P:DNA transposition"/>
    <property type="evidence" value="ECO:0007669"/>
    <property type="project" value="InterPro"/>
</dbReference>
<protein>
    <submittedName>
        <fullName evidence="2">Transposase IS200-family protein</fullName>
    </submittedName>
</protein>
<dbReference type="PANTHER" id="PTHR33360:SF2">
    <property type="entry name" value="TRANSPOSASE FOR INSERTION SEQUENCE ELEMENT IS200"/>
    <property type="match status" value="1"/>
</dbReference>